<protein>
    <submittedName>
        <fullName evidence="2">Uncharacterized protein</fullName>
    </submittedName>
</protein>
<feature type="region of interest" description="Disordered" evidence="1">
    <location>
        <begin position="1"/>
        <end position="31"/>
    </location>
</feature>
<proteinExistence type="predicted"/>
<evidence type="ECO:0000313" key="2">
    <source>
        <dbReference type="EMBL" id="MBP1297479.1"/>
    </source>
</evidence>
<feature type="region of interest" description="Disordered" evidence="1">
    <location>
        <begin position="159"/>
        <end position="219"/>
    </location>
</feature>
<reference evidence="2" key="1">
    <citation type="submission" date="2021-02" db="EMBL/GenBank/DDBJ databases">
        <title>Genomic Encyclopedia of Type Strains, Phase IV (KMG-V): Genome sequencing to study the core and pangenomes of soil and plant-associated prokaryotes.</title>
        <authorList>
            <person name="Whitman W."/>
        </authorList>
    </citation>
    <scope>NUCLEOTIDE SEQUENCE</scope>
    <source>
        <strain evidence="2">USDA 406</strain>
    </source>
</reference>
<organism evidence="2 3">
    <name type="scientific">Bradyrhizobium elkanii</name>
    <dbReference type="NCBI Taxonomy" id="29448"/>
    <lineage>
        <taxon>Bacteria</taxon>
        <taxon>Pseudomonadati</taxon>
        <taxon>Pseudomonadota</taxon>
        <taxon>Alphaproteobacteria</taxon>
        <taxon>Hyphomicrobiales</taxon>
        <taxon>Nitrobacteraceae</taxon>
        <taxon>Bradyrhizobium</taxon>
    </lineage>
</organism>
<dbReference type="EMBL" id="JAFICZ010000001">
    <property type="protein sequence ID" value="MBP1297479.1"/>
    <property type="molecule type" value="Genomic_DNA"/>
</dbReference>
<name>A0A8I1YF51_BRAEL</name>
<dbReference type="Proteomes" id="UP000673383">
    <property type="component" value="Unassembled WGS sequence"/>
</dbReference>
<evidence type="ECO:0000256" key="1">
    <source>
        <dbReference type="SAM" id="MobiDB-lite"/>
    </source>
</evidence>
<sequence length="249" mass="28281">MPDFTVIEGSGPDKEEREKQEQELEKQRAREWAKNDVDRTLAEFSAALLRTMAGSESESVYLMHRLIDFLDAHNKFSEVMGRGLTAAELEGFLRLPKAELDYSDEDWRHRRWLREHGMDVIVKGALRLAAHKILGEEPHFGGKYSEDVIERGIKTLEELKRPPKPQPPLKKGLSKWEDVAADLGPSRTPKRASDQHVGNTSPPPQSRKRKAAQGFSEDDLKELRKAIKAKDNKRIAELTAKIGQPSIKE</sequence>
<gene>
    <name evidence="2" type="ORF">JOH49_007232</name>
</gene>
<comment type="caution">
    <text evidence="2">The sequence shown here is derived from an EMBL/GenBank/DDBJ whole genome shotgun (WGS) entry which is preliminary data.</text>
</comment>
<accession>A0A8I1YF51</accession>
<evidence type="ECO:0000313" key="3">
    <source>
        <dbReference type="Proteomes" id="UP000673383"/>
    </source>
</evidence>
<dbReference type="RefSeq" id="WP_209945253.1">
    <property type="nucleotide sequence ID" value="NZ_JAFICZ010000001.1"/>
</dbReference>
<feature type="compositionally biased region" description="Basic and acidic residues" evidence="1">
    <location>
        <begin position="11"/>
        <end position="31"/>
    </location>
</feature>
<dbReference type="AlphaFoldDB" id="A0A8I1YF51"/>